<dbReference type="Gene3D" id="3.20.20.80">
    <property type="entry name" value="Glycosidases"/>
    <property type="match status" value="1"/>
</dbReference>
<dbReference type="InterPro" id="IPR017853">
    <property type="entry name" value="GH"/>
</dbReference>
<evidence type="ECO:0000313" key="4">
    <source>
        <dbReference type="EMBL" id="GAK54133.1"/>
    </source>
</evidence>
<evidence type="ECO:0000256" key="2">
    <source>
        <dbReference type="ARBA" id="ARBA00023295"/>
    </source>
</evidence>
<dbReference type="GO" id="GO:0000272">
    <property type="term" value="P:polysaccharide catabolic process"/>
    <property type="evidence" value="ECO:0007669"/>
    <property type="project" value="InterPro"/>
</dbReference>
<organism evidence="4">
    <name type="scientific">Candidatus Moduliflexus flocculans</name>
    <dbReference type="NCBI Taxonomy" id="1499966"/>
    <lineage>
        <taxon>Bacteria</taxon>
        <taxon>Candidatus Moduliflexota</taxon>
        <taxon>Candidatus Moduliflexia</taxon>
        <taxon>Candidatus Moduliflexales</taxon>
        <taxon>Candidatus Moduliflexaceae</taxon>
    </lineage>
</organism>
<dbReference type="EMBL" id="DF820460">
    <property type="protein sequence ID" value="GAK54133.1"/>
    <property type="molecule type" value="Genomic_DNA"/>
</dbReference>
<reference evidence="4" key="1">
    <citation type="journal article" date="2015" name="PeerJ">
        <title>First genomic representation of candidate bacterial phylum KSB3 points to enhanced environmental sensing as a trigger of wastewater bulking.</title>
        <authorList>
            <person name="Sekiguchi Y."/>
            <person name="Ohashi A."/>
            <person name="Parks D.H."/>
            <person name="Yamauchi T."/>
            <person name="Tyson G.W."/>
            <person name="Hugenholtz P."/>
        </authorList>
    </citation>
    <scope>NUCLEOTIDE SEQUENCE [LARGE SCALE GENOMIC DNA]</scope>
</reference>
<dbReference type="Pfam" id="PF00150">
    <property type="entry name" value="Cellulase"/>
    <property type="match status" value="1"/>
</dbReference>
<dbReference type="InterPro" id="IPR001547">
    <property type="entry name" value="Glyco_hydro_5"/>
</dbReference>
<name>A0A081BRV2_9BACT</name>
<dbReference type="SUPFAM" id="SSF51445">
    <property type="entry name" value="(Trans)glycosidases"/>
    <property type="match status" value="1"/>
</dbReference>
<proteinExistence type="predicted"/>
<keyword evidence="2" id="KW-0326">Glycosidase</keyword>
<keyword evidence="5" id="KW-1185">Reference proteome</keyword>
<gene>
    <name evidence="4" type="ORF">U14_05411</name>
</gene>
<evidence type="ECO:0000259" key="3">
    <source>
        <dbReference type="Pfam" id="PF00150"/>
    </source>
</evidence>
<feature type="domain" description="Glycoside hydrolase family 5" evidence="3">
    <location>
        <begin position="80"/>
        <end position="200"/>
    </location>
</feature>
<sequence>MAFPGKITRNGNRLQLQNFTGEPRFFFIEEFALIHYFNEGVFSWIDKIVACGANGMRTMGIYVYDKGQEQQPFVKSGSSFLLDQFNQPFFDYMKRWVKYANDKGVVVLFEFFDNCLFWATEYTPYDPFYPHYQHAGDHYAKTNAFTDLKNSKLMQLQKNYIRKVVETVQGYDNIIFGIMNEYIGSQAWHSEIAKYVKEVSQNRYLVAGCDHNSPATADPYADIWFVHTGNRDFLTSGTPHVSEDIDALRKKTGEGKALGYSNDGFGDDGPRETPNDMERLTRDAANKGIQLLGFMDHKSWIPTPGQLGPLNEATYKAISAVFRPAPLGPVAKFKLDARSYVELKRKNVPDDLLKKLELLKDKEYLTEAEFLLAVQGTIGRNPTEQYKTLLVKYATIGRPVEGFVDIADVASLYSNHPNVAMERGGKAIYTTTAQGFLAFGYHKSGLPTVPLQAVFSIMIDNNTHDDANILILDVYDQRRDRIIANKLITRKDFPKAGDFSLFKLDFTPPSMTTDVEIRIFYFGNAYVCADKIGILDPADAAGQTDAELLNALRSGQASGGDSGSSSGAEGWTLVLEDKLTDGKTQAQRGGEGKFKLNEGYAITGRNQSYLLYNPGITKSIRVEFDAKGYIPAEPMYGNNDQMSLIVMQDVPHGTNWVNWRSIDGFLFQLQKLAKFENSTDGLKLKAGAALRTSFDGEWKTYMGQGLVGHPLAWDSSKTYHWTVVFQPGNLEISRDSQLIFKYWIDPKVFGSATQPIVVYIGGDFGANNVSPQNVTYSNVKIYRS</sequence>
<dbReference type="AlphaFoldDB" id="A0A081BRV2"/>
<protein>
    <recommendedName>
        <fullName evidence="3">Glycoside hydrolase family 5 domain-containing protein</fullName>
    </recommendedName>
</protein>
<dbReference type="HOGENOM" id="CLU_358529_0_0_0"/>
<dbReference type="Proteomes" id="UP000030700">
    <property type="component" value="Unassembled WGS sequence"/>
</dbReference>
<dbReference type="STRING" id="1499966.U14_05411"/>
<keyword evidence="1" id="KW-0378">Hydrolase</keyword>
<evidence type="ECO:0000256" key="1">
    <source>
        <dbReference type="ARBA" id="ARBA00022801"/>
    </source>
</evidence>
<accession>A0A081BRV2</accession>
<dbReference type="GO" id="GO:0004553">
    <property type="term" value="F:hydrolase activity, hydrolyzing O-glycosyl compounds"/>
    <property type="evidence" value="ECO:0007669"/>
    <property type="project" value="InterPro"/>
</dbReference>
<evidence type="ECO:0000313" key="5">
    <source>
        <dbReference type="Proteomes" id="UP000030700"/>
    </source>
</evidence>